<reference evidence="4 5" key="1">
    <citation type="submission" date="2024-10" db="EMBL/GenBank/DDBJ databases">
        <title>The Natural Products Discovery Center: Release of the First 8490 Sequenced Strains for Exploring Actinobacteria Biosynthetic Diversity.</title>
        <authorList>
            <person name="Kalkreuter E."/>
            <person name="Kautsar S.A."/>
            <person name="Yang D."/>
            <person name="Bader C.D."/>
            <person name="Teijaro C.N."/>
            <person name="Fluegel L."/>
            <person name="Davis C.M."/>
            <person name="Simpson J.R."/>
            <person name="Lauterbach L."/>
            <person name="Steele A.D."/>
            <person name="Gui C."/>
            <person name="Meng S."/>
            <person name="Li G."/>
            <person name="Viehrig K."/>
            <person name="Ye F."/>
            <person name="Su P."/>
            <person name="Kiefer A.F."/>
            <person name="Nichols A."/>
            <person name="Cepeda A.J."/>
            <person name="Yan W."/>
            <person name="Fan B."/>
            <person name="Jiang Y."/>
            <person name="Adhikari A."/>
            <person name="Zheng C.-J."/>
            <person name="Schuster L."/>
            <person name="Cowan T.M."/>
            <person name="Smanski M.J."/>
            <person name="Chevrette M.G."/>
            <person name="De Carvalho L.P.S."/>
            <person name="Shen B."/>
        </authorList>
    </citation>
    <scope>NUCLEOTIDE SEQUENCE [LARGE SCALE GENOMIC DNA]</scope>
    <source>
        <strain evidence="4 5">NPDC019626</strain>
    </source>
</reference>
<dbReference type="InterPro" id="IPR051200">
    <property type="entry name" value="Host-pathogen_enzymatic-act"/>
</dbReference>
<sequence>MKRQRMYRCCVPYLVVAAVLLSAQAGCAAGDAGTAGTERSRAAPTVVATPAAAAAPTTAALPPHMTDLLPGMPPPLSPTDVYVADRELSPAVAGHRPLVYVPNSRSNTVSVIDPESFRVIDTFPAGGSEPQHVVPSYDLQTLYVTNDLPIGGGSLLPIDPSTGKPGAPFPVRDPYNMYYTPDGRYALVVAEADKSLDFYDPRTWQKRHVMAVPDCPGVDHMDFTADGRFALASCEFAGRMLVFDVAGRKVVKLVDLPGGRSGMPQDVKLSPDGHTFFVADMTADGVYLFDAHTFENTGFVPTGKGAHGLYVTRDSARMLITNRHEGSVSVWDFAANGLVRKWFVPGGGSPDMGNISADGRVFWASGRHHDEVYAIDIVNWELLARIPVGKGPHGLTIWPQPGRYCTGHTGVMR</sequence>
<accession>A0ABW7WM89</accession>
<protein>
    <recommendedName>
        <fullName evidence="3">YNCE-like beta-propeller domain-containing protein</fullName>
    </recommendedName>
</protein>
<proteinExistence type="predicted"/>
<organism evidence="4 5">
    <name type="scientific">Nocardia beijingensis</name>
    <dbReference type="NCBI Taxonomy" id="95162"/>
    <lineage>
        <taxon>Bacteria</taxon>
        <taxon>Bacillati</taxon>
        <taxon>Actinomycetota</taxon>
        <taxon>Actinomycetes</taxon>
        <taxon>Mycobacteriales</taxon>
        <taxon>Nocardiaceae</taxon>
        <taxon>Nocardia</taxon>
    </lineage>
</organism>
<dbReference type="EMBL" id="JBIRXV010000006">
    <property type="protein sequence ID" value="MFI2323757.1"/>
    <property type="molecule type" value="Genomic_DNA"/>
</dbReference>
<feature type="domain" description="YNCE-like beta-propeller" evidence="3">
    <location>
        <begin position="99"/>
        <end position="395"/>
    </location>
</feature>
<evidence type="ECO:0000313" key="5">
    <source>
        <dbReference type="Proteomes" id="UP001611450"/>
    </source>
</evidence>
<dbReference type="InterPro" id="IPR011045">
    <property type="entry name" value="N2O_reductase_N"/>
</dbReference>
<comment type="caution">
    <text evidence="4">The sequence shown here is derived from an EMBL/GenBank/DDBJ whole genome shotgun (WGS) entry which is preliminary data.</text>
</comment>
<dbReference type="RefSeq" id="WP_396946905.1">
    <property type="nucleotide sequence ID" value="NZ_JBIRXV010000006.1"/>
</dbReference>
<dbReference type="InterPro" id="IPR048433">
    <property type="entry name" value="YNCE-like_beta-prop"/>
</dbReference>
<dbReference type="InterPro" id="IPR015943">
    <property type="entry name" value="WD40/YVTN_repeat-like_dom_sf"/>
</dbReference>
<evidence type="ECO:0000256" key="1">
    <source>
        <dbReference type="ARBA" id="ARBA00022729"/>
    </source>
</evidence>
<keyword evidence="5" id="KW-1185">Reference proteome</keyword>
<evidence type="ECO:0000313" key="4">
    <source>
        <dbReference type="EMBL" id="MFI2323757.1"/>
    </source>
</evidence>
<dbReference type="InterPro" id="IPR011964">
    <property type="entry name" value="YVTN_b-propeller_repeat"/>
</dbReference>
<dbReference type="Pfam" id="PF21783">
    <property type="entry name" value="YNCE"/>
    <property type="match status" value="1"/>
</dbReference>
<evidence type="ECO:0000259" key="3">
    <source>
        <dbReference type="Pfam" id="PF21783"/>
    </source>
</evidence>
<name>A0ABW7WM89_9NOCA</name>
<dbReference type="PANTHER" id="PTHR47197">
    <property type="entry name" value="PROTEIN NIRF"/>
    <property type="match status" value="1"/>
</dbReference>
<feature type="chain" id="PRO_5047149449" description="YNCE-like beta-propeller domain-containing protein" evidence="2">
    <location>
        <begin position="29"/>
        <end position="413"/>
    </location>
</feature>
<dbReference type="Gene3D" id="2.130.10.10">
    <property type="entry name" value="YVTN repeat-like/Quinoprotein amine dehydrogenase"/>
    <property type="match status" value="2"/>
</dbReference>
<dbReference type="PANTHER" id="PTHR47197:SF3">
    <property type="entry name" value="DIHYDRO-HEME D1 DEHYDROGENASE"/>
    <property type="match status" value="1"/>
</dbReference>
<dbReference type="Proteomes" id="UP001611450">
    <property type="component" value="Unassembled WGS sequence"/>
</dbReference>
<dbReference type="NCBIfam" id="TIGR02276">
    <property type="entry name" value="beta_rpt_yvtn"/>
    <property type="match status" value="1"/>
</dbReference>
<dbReference type="SUPFAM" id="SSF50974">
    <property type="entry name" value="Nitrous oxide reductase, N-terminal domain"/>
    <property type="match status" value="1"/>
</dbReference>
<gene>
    <name evidence="4" type="ORF">ACH47G_25040</name>
</gene>
<keyword evidence="1 2" id="KW-0732">Signal</keyword>
<evidence type="ECO:0000256" key="2">
    <source>
        <dbReference type="SAM" id="SignalP"/>
    </source>
</evidence>
<feature type="signal peptide" evidence="2">
    <location>
        <begin position="1"/>
        <end position="28"/>
    </location>
</feature>